<comment type="caution">
    <text evidence="1">The sequence shown here is derived from an EMBL/GenBank/DDBJ whole genome shotgun (WGS) entry which is preliminary data.</text>
</comment>
<evidence type="ECO:0008006" key="3">
    <source>
        <dbReference type="Google" id="ProtNLM"/>
    </source>
</evidence>
<proteinExistence type="predicted"/>
<protein>
    <recommendedName>
        <fullName evidence="3">Polysaccharide pyruvyl transferase domain-containing protein</fullName>
    </recommendedName>
</protein>
<dbReference type="EMBL" id="QYZD01000012">
    <property type="protein sequence ID" value="RJG23163.1"/>
    <property type="molecule type" value="Genomic_DNA"/>
</dbReference>
<sequence length="143" mass="15364">MHIAVCGYYGMGNFGDDVYLRTLQKRLDGHAVYPWLPQMSPDDTDAVIIGGGDLITPYSFNPYYFPAALRHHSTWVYSVGIVGASGRILAGGSGQSVPGTDTAGPKGYIPRCPFARYRFPGRISSVSDDAPDIAFGYQAPASP</sequence>
<dbReference type="Proteomes" id="UP000266177">
    <property type="component" value="Unassembled WGS sequence"/>
</dbReference>
<name>A0A3A3GGU6_PANTH</name>
<dbReference type="AlphaFoldDB" id="A0A3A3GGU6"/>
<gene>
    <name evidence="1" type="ORF">DQX05_14960</name>
</gene>
<evidence type="ECO:0000313" key="1">
    <source>
        <dbReference type="EMBL" id="RJG23163.1"/>
    </source>
</evidence>
<accession>A0A3A3GGU6</accession>
<evidence type="ECO:0000313" key="2">
    <source>
        <dbReference type="Proteomes" id="UP000266177"/>
    </source>
</evidence>
<reference evidence="1 2" key="1">
    <citation type="submission" date="2018-09" db="EMBL/GenBank/DDBJ databases">
        <title>Paenibacillus SK2017-BO5.</title>
        <authorList>
            <person name="Piskunova J.V."/>
            <person name="Dubiley S.A."/>
            <person name="Severinov K.V."/>
        </authorList>
    </citation>
    <scope>NUCLEOTIDE SEQUENCE [LARGE SCALE GENOMIC DNA]</scope>
    <source>
        <strain evidence="1 2">BO5</strain>
    </source>
</reference>
<organism evidence="1 2">
    <name type="scientific">Paenibacillus thiaminolyticus</name>
    <name type="common">Bacillus thiaminolyticus</name>
    <dbReference type="NCBI Taxonomy" id="49283"/>
    <lineage>
        <taxon>Bacteria</taxon>
        <taxon>Bacillati</taxon>
        <taxon>Bacillota</taxon>
        <taxon>Bacilli</taxon>
        <taxon>Bacillales</taxon>
        <taxon>Paenibacillaceae</taxon>
        <taxon>Paenibacillus</taxon>
    </lineage>
</organism>
<dbReference type="OrthoDB" id="3199616at2"/>
<dbReference type="RefSeq" id="WP_119794373.1">
    <property type="nucleotide sequence ID" value="NZ_QYZD01000012.1"/>
</dbReference>